<protein>
    <submittedName>
        <fullName evidence="2">Uncharacterized protein</fullName>
    </submittedName>
</protein>
<dbReference type="EMBL" id="CP002209">
    <property type="protein sequence ID" value="ADN74800.1"/>
    <property type="molecule type" value="Genomic_DNA"/>
</dbReference>
<name>E1SQI8_FERBD</name>
<proteinExistence type="predicted"/>
<accession>E1SQI8</accession>
<feature type="compositionally biased region" description="Polar residues" evidence="1">
    <location>
        <begin position="1"/>
        <end position="13"/>
    </location>
</feature>
<dbReference type="GeneID" id="80457730"/>
<dbReference type="HOGENOM" id="CLU_3270360_0_0_6"/>
<evidence type="ECO:0000256" key="1">
    <source>
        <dbReference type="SAM" id="MobiDB-lite"/>
    </source>
</evidence>
<dbReference type="STRING" id="550540.Fbal_0586"/>
<keyword evidence="3" id="KW-1185">Reference proteome</keyword>
<gene>
    <name evidence="2" type="ordered locus">Fbal_0586</name>
</gene>
<dbReference type="AlphaFoldDB" id="E1SQI8"/>
<dbReference type="Proteomes" id="UP000006683">
    <property type="component" value="Chromosome"/>
</dbReference>
<sequence length="41" mass="4672">MAEHTPNQEQSDNGADWRDGQLGQQLVDLLEESYRTPPESE</sequence>
<feature type="region of interest" description="Disordered" evidence="1">
    <location>
        <begin position="1"/>
        <end position="41"/>
    </location>
</feature>
<dbReference type="RefSeq" id="WP_013344106.1">
    <property type="nucleotide sequence ID" value="NC_014541.1"/>
</dbReference>
<organism evidence="2 3">
    <name type="scientific">Ferrimonas balearica (strain DSM 9799 / CCM 4581 / KCTC 23876 / PAT)</name>
    <dbReference type="NCBI Taxonomy" id="550540"/>
    <lineage>
        <taxon>Bacteria</taxon>
        <taxon>Pseudomonadati</taxon>
        <taxon>Pseudomonadota</taxon>
        <taxon>Gammaproteobacteria</taxon>
        <taxon>Alteromonadales</taxon>
        <taxon>Ferrimonadaceae</taxon>
        <taxon>Ferrimonas</taxon>
    </lineage>
</organism>
<reference evidence="2 3" key="1">
    <citation type="journal article" date="2010" name="Stand. Genomic Sci.">
        <title>Complete genome sequence of Ferrimonas balearica type strain (PAT).</title>
        <authorList>
            <person name="Nolan M."/>
            <person name="Sikorski J."/>
            <person name="Davenport K."/>
            <person name="Lucas S."/>
            <person name="Glavina Del Rio T."/>
            <person name="Tice H."/>
            <person name="Cheng J."/>
            <person name="Goodwin L."/>
            <person name="Pitluck S."/>
            <person name="Liolios K."/>
            <person name="Ivanova N."/>
            <person name="Mavromatis K."/>
            <person name="Ovchinnikova G."/>
            <person name="Pati A."/>
            <person name="Chen A."/>
            <person name="Palaniappan K."/>
            <person name="Land M."/>
            <person name="Hauser L."/>
            <person name="Chang Y."/>
            <person name="Jeffries C."/>
            <person name="Tapia R."/>
            <person name="Brettin T."/>
            <person name="Detter J."/>
            <person name="Han C."/>
            <person name="Yasawong M."/>
            <person name="Rohde M."/>
            <person name="Tindall B."/>
            <person name="Goker M."/>
            <person name="Woyke T."/>
            <person name="Bristow J."/>
            <person name="Eisen J."/>
            <person name="Markowitz V."/>
            <person name="Hugenholtz P."/>
            <person name="Kyrpides N."/>
            <person name="Klenk H."/>
            <person name="Lapidus A."/>
        </authorList>
    </citation>
    <scope>NUCLEOTIDE SEQUENCE [LARGE SCALE GENOMIC DNA]</scope>
    <source>
        <strain evidence="3">DSM 9799 / CCM 4581 / KCTC 23876 / PAT</strain>
    </source>
</reference>
<dbReference type="KEGG" id="fbl:Fbal_0586"/>
<evidence type="ECO:0000313" key="3">
    <source>
        <dbReference type="Proteomes" id="UP000006683"/>
    </source>
</evidence>
<evidence type="ECO:0000313" key="2">
    <source>
        <dbReference type="EMBL" id="ADN74800.1"/>
    </source>
</evidence>